<evidence type="ECO:0000313" key="3">
    <source>
        <dbReference type="EMBL" id="KEY73596.1"/>
    </source>
</evidence>
<feature type="compositionally biased region" description="Polar residues" evidence="1">
    <location>
        <begin position="16"/>
        <end position="25"/>
    </location>
</feature>
<sequence>MGNTHSVSPDSCRGESATSATSALPQPHSCQYCQQLRLDFSWRLSEDDPRYRVWNATKNRQTEVLGGHEYPFKFTFSDLLRAAKHGCDLSVNLLRRPSRRWDDLESRQDQLPPLLYFDPRVFGHWELAATFGNDSDEKSHGPDMTHIYFQLVCPDDLTRDGVGRRDAILIDDGIHEAFDIIAEAPDPAAKWVSSRPVNVIVNSEFTFSHLQTSLDICRTSHERCSKYQLNWTPTRLLHIPKSQTGIDMVRLVNTKLFPDDRHRHYAALSYCWGGDQAIKCTRARLGLLNRGIPLNNLPGTIRDAALVCQRMDLQYLWVDALCIIQDDEEDKGREIGQMVKVYSAATFTISASRAPAAAFGFLHPRMPQNVFSKFALFSLPYRANASAEFGTVILCNLRPEQNHLSTRGWTFQEQLLSNRSIEFGSHQTSWRCHESCFGDHSLQGWEGSRTDSGDAIPLAPGVQTKLKASDGWRQSVNNYTSRNLTIATDRILAISGVAEKYGSLMECQYLAGIWEISVCLDLLWKPYRGPEIGLHLRPRPTSYQGPTFSWVSIETPITYFPASLIGHDVKEEIIDRAIDPCTSNSNQRLLPAMLQYATLQRHSVSPLLPESPYGAVDSKGAYITMQGRTLLARMQPHPQPERNDHRYANAAYIDSRHNLPNGVFFTVHPDTSDDLLGHLGSCVEQFLHVTLVEVVSTVDLDRDGSYVWKCWGLVLLNVTSKTRYRRVGSFYHKGEVHLWQSDVEVRRRERLDWFKGEAPIVVEIE</sequence>
<gene>
    <name evidence="3" type="ORF">S7711_09132</name>
</gene>
<proteinExistence type="predicted"/>
<dbReference type="AlphaFoldDB" id="A0A084B7R7"/>
<dbReference type="PANTHER" id="PTHR33112">
    <property type="entry name" value="DOMAIN PROTEIN, PUTATIVE-RELATED"/>
    <property type="match status" value="1"/>
</dbReference>
<evidence type="ECO:0000256" key="1">
    <source>
        <dbReference type="SAM" id="MobiDB-lite"/>
    </source>
</evidence>
<reference evidence="3 4" key="1">
    <citation type="journal article" date="2014" name="BMC Genomics">
        <title>Comparative genome sequencing reveals chemotype-specific gene clusters in the toxigenic black mold Stachybotrys.</title>
        <authorList>
            <person name="Semeiks J."/>
            <person name="Borek D."/>
            <person name="Otwinowski Z."/>
            <person name="Grishin N.V."/>
        </authorList>
    </citation>
    <scope>NUCLEOTIDE SEQUENCE [LARGE SCALE GENOMIC DNA]</scope>
    <source>
        <strain evidence="4">CBS 109288 / IBT 7711</strain>
    </source>
</reference>
<dbReference type="PANTHER" id="PTHR33112:SF16">
    <property type="entry name" value="HETEROKARYON INCOMPATIBILITY DOMAIN-CONTAINING PROTEIN"/>
    <property type="match status" value="1"/>
</dbReference>
<dbReference type="EMBL" id="KL647817">
    <property type="protein sequence ID" value="KEY73596.1"/>
    <property type="molecule type" value="Genomic_DNA"/>
</dbReference>
<dbReference type="Proteomes" id="UP000028045">
    <property type="component" value="Unassembled WGS sequence"/>
</dbReference>
<organism evidence="3 4">
    <name type="scientific">Stachybotrys chartarum (strain CBS 109288 / IBT 7711)</name>
    <name type="common">Toxic black mold</name>
    <name type="synonym">Stilbospora chartarum</name>
    <dbReference type="NCBI Taxonomy" id="1280523"/>
    <lineage>
        <taxon>Eukaryota</taxon>
        <taxon>Fungi</taxon>
        <taxon>Dikarya</taxon>
        <taxon>Ascomycota</taxon>
        <taxon>Pezizomycotina</taxon>
        <taxon>Sordariomycetes</taxon>
        <taxon>Hypocreomycetidae</taxon>
        <taxon>Hypocreales</taxon>
        <taxon>Stachybotryaceae</taxon>
        <taxon>Stachybotrys</taxon>
    </lineage>
</organism>
<evidence type="ECO:0000259" key="2">
    <source>
        <dbReference type="Pfam" id="PF06985"/>
    </source>
</evidence>
<dbReference type="InterPro" id="IPR010730">
    <property type="entry name" value="HET"/>
</dbReference>
<evidence type="ECO:0000313" key="4">
    <source>
        <dbReference type="Proteomes" id="UP000028045"/>
    </source>
</evidence>
<dbReference type="OrthoDB" id="5125733at2759"/>
<dbReference type="HOGENOM" id="CLU_002639_6_0_1"/>
<dbReference type="Pfam" id="PF06985">
    <property type="entry name" value="HET"/>
    <property type="match status" value="1"/>
</dbReference>
<accession>A0A084B7R7</accession>
<name>A0A084B7R7_STACB</name>
<feature type="region of interest" description="Disordered" evidence="1">
    <location>
        <begin position="1"/>
        <end position="25"/>
    </location>
</feature>
<keyword evidence="4" id="KW-1185">Reference proteome</keyword>
<feature type="domain" description="Heterokaryon incompatibility" evidence="2">
    <location>
        <begin position="265"/>
        <end position="413"/>
    </location>
</feature>
<protein>
    <recommendedName>
        <fullName evidence="2">Heterokaryon incompatibility domain-containing protein</fullName>
    </recommendedName>
</protein>